<organism evidence="2 3">
    <name type="scientific">Micromonospora globispora</name>
    <dbReference type="NCBI Taxonomy" id="1450148"/>
    <lineage>
        <taxon>Bacteria</taxon>
        <taxon>Bacillati</taxon>
        <taxon>Actinomycetota</taxon>
        <taxon>Actinomycetes</taxon>
        <taxon>Micromonosporales</taxon>
        <taxon>Micromonosporaceae</taxon>
        <taxon>Micromonospora</taxon>
    </lineage>
</organism>
<sequence length="63" mass="6471">MPAPAPPVVTPSARPAEPTPAAPVPEPVALVPVEPTFPAPVAPVPSTAFVRRNGTPLTREVTR</sequence>
<dbReference type="EMBL" id="QGSV01000335">
    <property type="protein sequence ID" value="PWU44301.1"/>
    <property type="molecule type" value="Genomic_DNA"/>
</dbReference>
<reference evidence="3" key="1">
    <citation type="submission" date="2018-05" db="EMBL/GenBank/DDBJ databases">
        <title>Micromonospora globispora sp. nov. and Micromonospora rugosa sp. nov., isolated from marine sediment.</title>
        <authorList>
            <person name="Carro L."/>
            <person name="Aysel V."/>
            <person name="Cetin D."/>
            <person name="Igual J.M."/>
            <person name="Klenk H.-P."/>
            <person name="Trujillo M.E."/>
            <person name="Sahin N."/>
        </authorList>
    </citation>
    <scope>NUCLEOTIDE SEQUENCE [LARGE SCALE GENOMIC DNA]</scope>
    <source>
        <strain evidence="3">S2904</strain>
    </source>
</reference>
<evidence type="ECO:0000256" key="1">
    <source>
        <dbReference type="SAM" id="MobiDB-lite"/>
    </source>
</evidence>
<comment type="caution">
    <text evidence="2">The sequence shown here is derived from an EMBL/GenBank/DDBJ whole genome shotgun (WGS) entry which is preliminary data.</text>
</comment>
<name>A0A317JU28_9ACTN</name>
<dbReference type="AlphaFoldDB" id="A0A317JU28"/>
<protein>
    <submittedName>
        <fullName evidence="2">Uncharacterized protein</fullName>
    </submittedName>
</protein>
<dbReference type="Proteomes" id="UP000245683">
    <property type="component" value="Unassembled WGS sequence"/>
</dbReference>
<proteinExistence type="predicted"/>
<evidence type="ECO:0000313" key="3">
    <source>
        <dbReference type="Proteomes" id="UP000245683"/>
    </source>
</evidence>
<gene>
    <name evidence="2" type="ORF">DLJ46_26735</name>
</gene>
<evidence type="ECO:0000313" key="2">
    <source>
        <dbReference type="EMBL" id="PWU44301.1"/>
    </source>
</evidence>
<keyword evidence="3" id="KW-1185">Reference proteome</keyword>
<accession>A0A317JU28</accession>
<feature type="region of interest" description="Disordered" evidence="1">
    <location>
        <begin position="1"/>
        <end position="22"/>
    </location>
</feature>